<dbReference type="InterPro" id="IPR042094">
    <property type="entry name" value="T2SS_GspF_sf"/>
</dbReference>
<organism evidence="8 9">
    <name type="scientific">Dactylosporangium vinaceum</name>
    <dbReference type="NCBI Taxonomy" id="53362"/>
    <lineage>
        <taxon>Bacteria</taxon>
        <taxon>Bacillati</taxon>
        <taxon>Actinomycetota</taxon>
        <taxon>Actinomycetes</taxon>
        <taxon>Micromonosporales</taxon>
        <taxon>Micromonosporaceae</taxon>
        <taxon>Dactylosporangium</taxon>
    </lineage>
</organism>
<feature type="transmembrane region" description="Helical" evidence="6">
    <location>
        <begin position="287"/>
        <end position="311"/>
    </location>
</feature>
<comment type="subcellular location">
    <subcellularLocation>
        <location evidence="1">Cell membrane</location>
        <topology evidence="1">Multi-pass membrane protein</topology>
    </subcellularLocation>
</comment>
<evidence type="ECO:0000259" key="7">
    <source>
        <dbReference type="Pfam" id="PF00482"/>
    </source>
</evidence>
<evidence type="ECO:0000313" key="9">
    <source>
        <dbReference type="Proteomes" id="UP001589608"/>
    </source>
</evidence>
<feature type="transmembrane region" description="Helical" evidence="6">
    <location>
        <begin position="84"/>
        <end position="104"/>
    </location>
</feature>
<comment type="caution">
    <text evidence="8">The sequence shown here is derived from an EMBL/GenBank/DDBJ whole genome shotgun (WGS) entry which is preliminary data.</text>
</comment>
<keyword evidence="2" id="KW-1003">Cell membrane</keyword>
<dbReference type="RefSeq" id="WP_223104909.1">
    <property type="nucleotide sequence ID" value="NZ_CP061913.1"/>
</dbReference>
<accession>A0ABV5MDT9</accession>
<evidence type="ECO:0000256" key="6">
    <source>
        <dbReference type="SAM" id="Phobius"/>
    </source>
</evidence>
<sequence>MTARLALAAVATAAFLAAWIALPLIFRTPMQRRLHELRRFGRRRLLGRRSGLKPAGALRRAATAPGRDWQLRTRARLEHAAVPLTEWQWVGARAALVVVTFAALMIEVPWFVALPLALLAGAVLPGVVLRARVARRKAVFAQDLPDALRLAVSSLRSGFTLQHAIQAAANEGDGVVADELRRVLSETRLGGRLEDALERLAERTANHDVIWLVMAIRIQREVGGSLSDVLQTTTDTMRERAQLQRHVRTLSAEGRLSAAILFALPIVIGAWLLVFRSEYIRPLISEPIGIALLVYAVLSLGAGALWLRVVIRIDV</sequence>
<reference evidence="8 9" key="1">
    <citation type="submission" date="2024-09" db="EMBL/GenBank/DDBJ databases">
        <authorList>
            <person name="Sun Q."/>
            <person name="Mori K."/>
        </authorList>
    </citation>
    <scope>NUCLEOTIDE SEQUENCE [LARGE SCALE GENOMIC DNA]</scope>
    <source>
        <strain evidence="8 9">JCM 3307</strain>
    </source>
</reference>
<keyword evidence="5 6" id="KW-0472">Membrane</keyword>
<feature type="transmembrane region" description="Helical" evidence="6">
    <location>
        <begin position="6"/>
        <end position="26"/>
    </location>
</feature>
<name>A0ABV5MDT9_9ACTN</name>
<evidence type="ECO:0000256" key="1">
    <source>
        <dbReference type="ARBA" id="ARBA00004651"/>
    </source>
</evidence>
<evidence type="ECO:0000256" key="3">
    <source>
        <dbReference type="ARBA" id="ARBA00022692"/>
    </source>
</evidence>
<feature type="domain" description="Type II secretion system protein GspF" evidence="7">
    <location>
        <begin position="148"/>
        <end position="273"/>
    </location>
</feature>
<protein>
    <submittedName>
        <fullName evidence="8">Type II secretion system F family protein</fullName>
    </submittedName>
</protein>
<feature type="transmembrane region" description="Helical" evidence="6">
    <location>
        <begin position="110"/>
        <end position="129"/>
    </location>
</feature>
<dbReference type="Proteomes" id="UP001589608">
    <property type="component" value="Unassembled WGS sequence"/>
</dbReference>
<feature type="transmembrane region" description="Helical" evidence="6">
    <location>
        <begin position="256"/>
        <end position="275"/>
    </location>
</feature>
<keyword evidence="4 6" id="KW-1133">Transmembrane helix</keyword>
<dbReference type="PANTHER" id="PTHR35007:SF1">
    <property type="entry name" value="PILUS ASSEMBLY PROTEIN"/>
    <property type="match status" value="1"/>
</dbReference>
<proteinExistence type="predicted"/>
<dbReference type="Pfam" id="PF00482">
    <property type="entry name" value="T2SSF"/>
    <property type="match status" value="1"/>
</dbReference>
<evidence type="ECO:0000256" key="2">
    <source>
        <dbReference type="ARBA" id="ARBA00022475"/>
    </source>
</evidence>
<evidence type="ECO:0000256" key="4">
    <source>
        <dbReference type="ARBA" id="ARBA00022989"/>
    </source>
</evidence>
<dbReference type="EMBL" id="JBHMCA010000051">
    <property type="protein sequence ID" value="MFB9447016.1"/>
    <property type="molecule type" value="Genomic_DNA"/>
</dbReference>
<dbReference type="InterPro" id="IPR018076">
    <property type="entry name" value="T2SS_GspF_dom"/>
</dbReference>
<keyword evidence="9" id="KW-1185">Reference proteome</keyword>
<evidence type="ECO:0000313" key="8">
    <source>
        <dbReference type="EMBL" id="MFB9447016.1"/>
    </source>
</evidence>
<gene>
    <name evidence="8" type="ORF">ACFFTR_28340</name>
</gene>
<evidence type="ECO:0000256" key="5">
    <source>
        <dbReference type="ARBA" id="ARBA00023136"/>
    </source>
</evidence>
<dbReference type="PANTHER" id="PTHR35007">
    <property type="entry name" value="INTEGRAL MEMBRANE PROTEIN-RELATED"/>
    <property type="match status" value="1"/>
</dbReference>
<dbReference type="Gene3D" id="1.20.81.30">
    <property type="entry name" value="Type II secretion system (T2SS), domain F"/>
    <property type="match status" value="1"/>
</dbReference>
<keyword evidence="3 6" id="KW-0812">Transmembrane</keyword>